<evidence type="ECO:0000256" key="1">
    <source>
        <dbReference type="SAM" id="SignalP"/>
    </source>
</evidence>
<comment type="caution">
    <text evidence="2">The sequence shown here is derived from an EMBL/GenBank/DDBJ whole genome shotgun (WGS) entry which is preliminary data.</text>
</comment>
<dbReference type="RefSeq" id="WP_201690202.1">
    <property type="nucleotide sequence ID" value="NZ_JAEQND010000007.1"/>
</dbReference>
<dbReference type="EMBL" id="JAEQND010000007">
    <property type="protein sequence ID" value="MBL0426179.1"/>
    <property type="molecule type" value="Genomic_DNA"/>
</dbReference>
<keyword evidence="3" id="KW-1185">Reference proteome</keyword>
<accession>A0ABS1JPJ3</accession>
<keyword evidence="1" id="KW-0732">Signal</keyword>
<dbReference type="Proteomes" id="UP000622707">
    <property type="component" value="Unassembled WGS sequence"/>
</dbReference>
<reference evidence="2 3" key="1">
    <citation type="journal article" date="2017" name="Int. J. Syst. Evol. Microbiol.">
        <title>Ramlibacter alkalitolerans sp. nov., alkali-tolerant bacterium isolated from soil of ginseng.</title>
        <authorList>
            <person name="Lee D.H."/>
            <person name="Cha C.J."/>
        </authorList>
    </citation>
    <scope>NUCLEOTIDE SEQUENCE [LARGE SCALE GENOMIC DNA]</scope>
    <source>
        <strain evidence="2 3">KACC 19305</strain>
    </source>
</reference>
<evidence type="ECO:0000313" key="2">
    <source>
        <dbReference type="EMBL" id="MBL0426179.1"/>
    </source>
</evidence>
<protein>
    <submittedName>
        <fullName evidence="2">Uncharacterized protein</fullName>
    </submittedName>
</protein>
<sequence length="96" mass="10863">MKLQNLALGLALALAGSAFAATTTRDITVTRDTPHGTVTRHIVKTQGNDRLHERHVRRVVVVHPQQRHHMKKVVVVHPAHHGRHEVNRTVVIHHRT</sequence>
<feature type="signal peptide" evidence="1">
    <location>
        <begin position="1"/>
        <end position="20"/>
    </location>
</feature>
<proteinExistence type="predicted"/>
<gene>
    <name evidence="2" type="ORF">JI746_13780</name>
</gene>
<feature type="chain" id="PRO_5046148572" evidence="1">
    <location>
        <begin position="21"/>
        <end position="96"/>
    </location>
</feature>
<organism evidence="2 3">
    <name type="scientific">Ramlibacter alkalitolerans</name>
    <dbReference type="NCBI Taxonomy" id="2039631"/>
    <lineage>
        <taxon>Bacteria</taxon>
        <taxon>Pseudomonadati</taxon>
        <taxon>Pseudomonadota</taxon>
        <taxon>Betaproteobacteria</taxon>
        <taxon>Burkholderiales</taxon>
        <taxon>Comamonadaceae</taxon>
        <taxon>Ramlibacter</taxon>
    </lineage>
</organism>
<evidence type="ECO:0000313" key="3">
    <source>
        <dbReference type="Proteomes" id="UP000622707"/>
    </source>
</evidence>
<name>A0ABS1JPJ3_9BURK</name>